<dbReference type="Pfam" id="PF07331">
    <property type="entry name" value="TctB"/>
    <property type="match status" value="1"/>
</dbReference>
<reference evidence="3 4" key="1">
    <citation type="submission" date="2020-06" db="EMBL/GenBank/DDBJ databases">
        <title>Rhizobium sp.nov. isolated from the tomato plant.</title>
        <authorList>
            <person name="Thin K.K."/>
            <person name="Zhang X."/>
            <person name="He S."/>
        </authorList>
    </citation>
    <scope>NUCLEOTIDE SEQUENCE [LARGE SCALE GENOMIC DNA]</scope>
    <source>
        <strain evidence="3 4">DBTS2</strain>
    </source>
</reference>
<organism evidence="3 4">
    <name type="scientific">Mycoplana rhizolycopersici</name>
    <dbReference type="NCBI Taxonomy" id="2746702"/>
    <lineage>
        <taxon>Bacteria</taxon>
        <taxon>Pseudomonadati</taxon>
        <taxon>Pseudomonadota</taxon>
        <taxon>Alphaproteobacteria</taxon>
        <taxon>Hyphomicrobiales</taxon>
        <taxon>Rhizobiaceae</taxon>
        <taxon>Mycoplana</taxon>
    </lineage>
</organism>
<name>A0ABX2QM13_9HYPH</name>
<evidence type="ECO:0000313" key="4">
    <source>
        <dbReference type="Proteomes" id="UP000659172"/>
    </source>
</evidence>
<keyword evidence="1" id="KW-0812">Transmembrane</keyword>
<proteinExistence type="predicted"/>
<dbReference type="RefSeq" id="WP_176951597.1">
    <property type="nucleotide sequence ID" value="NZ_JABXYK010000015.1"/>
</dbReference>
<dbReference type="EMBL" id="JABXYK010000015">
    <property type="protein sequence ID" value="NVP57633.1"/>
    <property type="molecule type" value="Genomic_DNA"/>
</dbReference>
<dbReference type="InterPro" id="IPR009936">
    <property type="entry name" value="DUF1468"/>
</dbReference>
<sequence>MDARNVTAGVLTMGLGAAFAIPAVGYSIGTLAQMGPGFFPLAVGTLMIGLGLFILLTGLQQSGSIPLPEWRSLALISGSVLFFALAIPSLGMVPTVLVTCFIACWADSARSLKSMILIGTSVSVLCWLVFIVALGVTIPAFGEAY</sequence>
<keyword evidence="1" id="KW-0472">Membrane</keyword>
<evidence type="ECO:0000256" key="1">
    <source>
        <dbReference type="SAM" id="Phobius"/>
    </source>
</evidence>
<accession>A0ABX2QM13</accession>
<evidence type="ECO:0000313" key="3">
    <source>
        <dbReference type="EMBL" id="NVP57633.1"/>
    </source>
</evidence>
<feature type="transmembrane region" description="Helical" evidence="1">
    <location>
        <begin position="79"/>
        <end position="104"/>
    </location>
</feature>
<protein>
    <submittedName>
        <fullName evidence="3">Tripartite tricarboxylate transporter TctB family protein</fullName>
    </submittedName>
</protein>
<keyword evidence="1" id="KW-1133">Transmembrane helix</keyword>
<comment type="caution">
    <text evidence="3">The sequence shown here is derived from an EMBL/GenBank/DDBJ whole genome shotgun (WGS) entry which is preliminary data.</text>
</comment>
<dbReference type="Proteomes" id="UP000659172">
    <property type="component" value="Unassembled WGS sequence"/>
</dbReference>
<keyword evidence="4" id="KW-1185">Reference proteome</keyword>
<feature type="transmembrane region" description="Helical" evidence="1">
    <location>
        <begin position="6"/>
        <end position="26"/>
    </location>
</feature>
<evidence type="ECO:0000259" key="2">
    <source>
        <dbReference type="Pfam" id="PF07331"/>
    </source>
</evidence>
<feature type="domain" description="DUF1468" evidence="2">
    <location>
        <begin position="8"/>
        <end position="139"/>
    </location>
</feature>
<gene>
    <name evidence="3" type="ORF">HV823_20475</name>
</gene>
<feature type="transmembrane region" description="Helical" evidence="1">
    <location>
        <begin position="116"/>
        <end position="141"/>
    </location>
</feature>
<feature type="transmembrane region" description="Helical" evidence="1">
    <location>
        <begin position="38"/>
        <end position="59"/>
    </location>
</feature>